<feature type="transmembrane region" description="Helical" evidence="1">
    <location>
        <begin position="239"/>
        <end position="257"/>
    </location>
</feature>
<dbReference type="Pfam" id="PF13795">
    <property type="entry name" value="HupE_UreJ_2"/>
    <property type="match status" value="1"/>
</dbReference>
<dbReference type="Proteomes" id="UP000676951">
    <property type="component" value="Chromosome"/>
</dbReference>
<evidence type="ECO:0000313" key="2">
    <source>
        <dbReference type="EMBL" id="QWG24692.1"/>
    </source>
</evidence>
<sequence length="333" mass="35628">MRHLLRGIIGLCVLLGAFATGADEFRPGYLELRQRDAETYDVFWKVPAQGENLRLGIYVVFPADAVNLSEPRGAFHAGAYSERWQLKRPGGLIGQTVRIDGLPSGITDVLVRVERFDGTAQVTRLLPSNPAFVVEASAGAWEVARTYLVLGVQHILLGVDHLLFVLALLLVVKGAGRVVATVTAFTIAHSITLAAATLGLVRVPGPPVEAVIALSIVFVAAEIVHGVRGRPGLTARWPWVVAFTFGLLHGFGFAGALSEIGLPQNAIPLALFFFNVGVELGQLLFVGAFALGGVLVARAHIVWPRWMELAPAYAIGSIAMFWVMQRVAALGGS</sequence>
<dbReference type="AlphaFoldDB" id="A0A975P071"/>
<dbReference type="EMBL" id="CP076136">
    <property type="protein sequence ID" value="QWG24692.1"/>
    <property type="molecule type" value="Genomic_DNA"/>
</dbReference>
<dbReference type="InterPro" id="IPR032809">
    <property type="entry name" value="Put_HupE_UreJ"/>
</dbReference>
<proteinExistence type="predicted"/>
<feature type="transmembrane region" description="Helical" evidence="1">
    <location>
        <begin position="269"/>
        <end position="297"/>
    </location>
</feature>
<feature type="transmembrane region" description="Helical" evidence="1">
    <location>
        <begin position="309"/>
        <end position="328"/>
    </location>
</feature>
<evidence type="ECO:0000256" key="1">
    <source>
        <dbReference type="SAM" id="Phobius"/>
    </source>
</evidence>
<gene>
    <name evidence="2" type="ORF">KMZ93_07310</name>
</gene>
<keyword evidence="3" id="KW-1185">Reference proteome</keyword>
<accession>A0A975P071</accession>
<evidence type="ECO:0000313" key="3">
    <source>
        <dbReference type="Proteomes" id="UP000676951"/>
    </source>
</evidence>
<feature type="transmembrane region" description="Helical" evidence="1">
    <location>
        <begin position="147"/>
        <end position="171"/>
    </location>
</feature>
<keyword evidence="1" id="KW-0812">Transmembrane</keyword>
<keyword evidence="1" id="KW-0472">Membrane</keyword>
<dbReference type="RefSeq" id="WP_215605435.1">
    <property type="nucleotide sequence ID" value="NZ_CP076136.1"/>
</dbReference>
<organism evidence="2 3">
    <name type="scientific">Bradyrhizobium sediminis</name>
    <dbReference type="NCBI Taxonomy" id="2840469"/>
    <lineage>
        <taxon>Bacteria</taxon>
        <taxon>Pseudomonadati</taxon>
        <taxon>Pseudomonadota</taxon>
        <taxon>Alphaproteobacteria</taxon>
        <taxon>Hyphomicrobiales</taxon>
        <taxon>Nitrobacteraceae</taxon>
        <taxon>Bradyrhizobium</taxon>
    </lineage>
</organism>
<name>A0A975P071_9BRAD</name>
<feature type="transmembrane region" description="Helical" evidence="1">
    <location>
        <begin position="178"/>
        <end position="201"/>
    </location>
</feature>
<feature type="transmembrane region" description="Helical" evidence="1">
    <location>
        <begin position="207"/>
        <end position="227"/>
    </location>
</feature>
<protein>
    <submittedName>
        <fullName evidence="2">HupE/UreJ family protein</fullName>
    </submittedName>
</protein>
<reference evidence="2 3" key="1">
    <citation type="submission" date="2021-06" db="EMBL/GenBank/DDBJ databases">
        <title>Bradyrhizobium sp. S2-11-4 Genome sequencing.</title>
        <authorList>
            <person name="Jin L."/>
        </authorList>
    </citation>
    <scope>NUCLEOTIDE SEQUENCE [LARGE SCALE GENOMIC DNA]</scope>
    <source>
        <strain evidence="2 3">S2-11-4</strain>
    </source>
</reference>
<keyword evidence="1" id="KW-1133">Transmembrane helix</keyword>